<reference evidence="2 3" key="1">
    <citation type="submission" date="2021-01" db="EMBL/GenBank/DDBJ databases">
        <title>Development of a method for detection of lactic acid bacteria that cause putrefactive shochu mash.</title>
        <authorList>
            <person name="Takashita H."/>
            <person name="Fujihara E."/>
            <person name="Takayama K."/>
            <person name="Yamamoto H."/>
            <person name="Mizutani M."/>
            <person name="Kajiwara Y."/>
        </authorList>
    </citation>
    <scope>NUCLEOTIDE SEQUENCE [LARGE SCALE GENOMIC DNA]</scope>
    <source>
        <strain evidence="2 3">01-B1</strain>
    </source>
</reference>
<protein>
    <submittedName>
        <fullName evidence="2">Uncharacterized protein</fullName>
    </submittedName>
</protein>
<proteinExistence type="predicted"/>
<dbReference type="Proteomes" id="UP000653631">
    <property type="component" value="Unassembled WGS sequence"/>
</dbReference>
<dbReference type="AlphaFoldDB" id="A0ABD0AK36"/>
<evidence type="ECO:0000313" key="3">
    <source>
        <dbReference type="Proteomes" id="UP000653631"/>
    </source>
</evidence>
<feature type="region of interest" description="Disordered" evidence="1">
    <location>
        <begin position="21"/>
        <end position="52"/>
    </location>
</feature>
<evidence type="ECO:0000313" key="2">
    <source>
        <dbReference type="EMBL" id="GIC71603.1"/>
    </source>
</evidence>
<name>A0ABD0AK36_LIMFE</name>
<evidence type="ECO:0000256" key="1">
    <source>
        <dbReference type="SAM" id="MobiDB-lite"/>
    </source>
</evidence>
<dbReference type="EMBL" id="BOLH01000005">
    <property type="protein sequence ID" value="GIC71603.1"/>
    <property type="molecule type" value="Genomic_DNA"/>
</dbReference>
<gene>
    <name evidence="2" type="ORF">LF01B1_06180</name>
</gene>
<accession>A0ABD0AK36</accession>
<comment type="caution">
    <text evidence="2">The sequence shown here is derived from an EMBL/GenBank/DDBJ whole genome shotgun (WGS) entry which is preliminary data.</text>
</comment>
<organism evidence="2 3">
    <name type="scientific">Limosilactobacillus fermentum</name>
    <name type="common">Lactobacillus fermentum</name>
    <dbReference type="NCBI Taxonomy" id="1613"/>
    <lineage>
        <taxon>Bacteria</taxon>
        <taxon>Bacillati</taxon>
        <taxon>Bacillota</taxon>
        <taxon>Bacilli</taxon>
        <taxon>Lactobacillales</taxon>
        <taxon>Lactobacillaceae</taxon>
        <taxon>Limosilactobacillus</taxon>
    </lineage>
</organism>
<sequence>MKPADLMIHIIGVFSFNRKPRFTQPVDRGDGNSTAGGHAVEYGGHFSQPGLP</sequence>